<evidence type="ECO:0000256" key="5">
    <source>
        <dbReference type="ARBA" id="ARBA00038437"/>
    </source>
</evidence>
<dbReference type="PROSITE" id="PS51192">
    <property type="entry name" value="HELICASE_ATP_BIND_1"/>
    <property type="match status" value="1"/>
</dbReference>
<keyword evidence="4 7" id="KW-0067">ATP-binding</keyword>
<dbReference type="PROSITE" id="PS51194">
    <property type="entry name" value="HELICASE_CTER"/>
    <property type="match status" value="1"/>
</dbReference>
<proteinExistence type="inferred from homology"/>
<dbReference type="InterPro" id="IPR011545">
    <property type="entry name" value="DEAD/DEAH_box_helicase_dom"/>
</dbReference>
<dbReference type="SMART" id="SM00487">
    <property type="entry name" value="DEXDc"/>
    <property type="match status" value="1"/>
</dbReference>
<dbReference type="EMBL" id="JAVDRL010000005">
    <property type="protein sequence ID" value="MDR6531371.1"/>
    <property type="molecule type" value="Genomic_DNA"/>
</dbReference>
<gene>
    <name evidence="12" type="ORF">J2800_002113</name>
</gene>
<evidence type="ECO:0000259" key="11">
    <source>
        <dbReference type="PROSITE" id="PS51195"/>
    </source>
</evidence>
<dbReference type="PROSITE" id="PS00039">
    <property type="entry name" value="DEAD_ATP_HELICASE"/>
    <property type="match status" value="1"/>
</dbReference>
<dbReference type="GO" id="GO:0004386">
    <property type="term" value="F:helicase activity"/>
    <property type="evidence" value="ECO:0007669"/>
    <property type="project" value="UniProtKB-KW"/>
</dbReference>
<keyword evidence="1 7" id="KW-0547">Nucleotide-binding</keyword>
<dbReference type="Proteomes" id="UP001262754">
    <property type="component" value="Unassembled WGS sequence"/>
</dbReference>
<feature type="compositionally biased region" description="Basic and acidic residues" evidence="8">
    <location>
        <begin position="587"/>
        <end position="597"/>
    </location>
</feature>
<dbReference type="InterPro" id="IPR027417">
    <property type="entry name" value="P-loop_NTPase"/>
</dbReference>
<evidence type="ECO:0000256" key="4">
    <source>
        <dbReference type="ARBA" id="ARBA00022840"/>
    </source>
</evidence>
<comment type="caution">
    <text evidence="12">The sequence shown here is derived from an EMBL/GenBank/DDBJ whole genome shotgun (WGS) entry which is preliminary data.</text>
</comment>
<feature type="short sequence motif" description="Q motif" evidence="6">
    <location>
        <begin position="2"/>
        <end position="30"/>
    </location>
</feature>
<feature type="domain" description="DEAD-box RNA helicase Q" evidence="11">
    <location>
        <begin position="2"/>
        <end position="30"/>
    </location>
</feature>
<dbReference type="SUPFAM" id="SSF52540">
    <property type="entry name" value="P-loop containing nucleoside triphosphate hydrolases"/>
    <property type="match status" value="1"/>
</dbReference>
<dbReference type="SMART" id="SM00490">
    <property type="entry name" value="HELICc"/>
    <property type="match status" value="1"/>
</dbReference>
<feature type="compositionally biased region" description="Basic and acidic residues" evidence="8">
    <location>
        <begin position="514"/>
        <end position="572"/>
    </location>
</feature>
<feature type="domain" description="Helicase ATP-binding" evidence="9">
    <location>
        <begin position="33"/>
        <end position="206"/>
    </location>
</feature>
<dbReference type="InterPro" id="IPR000629">
    <property type="entry name" value="RNA-helicase_DEAD-box_CS"/>
</dbReference>
<protein>
    <submittedName>
        <fullName evidence="12">Superfamily II DNA/RNA helicase</fullName>
    </submittedName>
</protein>
<dbReference type="InterPro" id="IPR044742">
    <property type="entry name" value="DEAD/DEAH_RhlB"/>
</dbReference>
<dbReference type="Gene3D" id="3.40.50.300">
    <property type="entry name" value="P-loop containing nucleotide triphosphate hydrolases"/>
    <property type="match status" value="2"/>
</dbReference>
<feature type="region of interest" description="Disordered" evidence="8">
    <location>
        <begin position="377"/>
        <end position="623"/>
    </location>
</feature>
<dbReference type="PANTHER" id="PTHR47959">
    <property type="entry name" value="ATP-DEPENDENT RNA HELICASE RHLE-RELATED"/>
    <property type="match status" value="1"/>
</dbReference>
<evidence type="ECO:0000256" key="7">
    <source>
        <dbReference type="RuleBase" id="RU000492"/>
    </source>
</evidence>
<comment type="similarity">
    <text evidence="5 7">Belongs to the DEAD box helicase family.</text>
</comment>
<evidence type="ECO:0000256" key="3">
    <source>
        <dbReference type="ARBA" id="ARBA00022806"/>
    </source>
</evidence>
<evidence type="ECO:0000256" key="8">
    <source>
        <dbReference type="SAM" id="MobiDB-lite"/>
    </source>
</evidence>
<evidence type="ECO:0000256" key="2">
    <source>
        <dbReference type="ARBA" id="ARBA00022801"/>
    </source>
</evidence>
<dbReference type="Pfam" id="PF00271">
    <property type="entry name" value="Helicase_C"/>
    <property type="match status" value="1"/>
</dbReference>
<feature type="compositionally biased region" description="Basic and acidic residues" evidence="8">
    <location>
        <begin position="474"/>
        <end position="497"/>
    </location>
</feature>
<dbReference type="CDD" id="cd18787">
    <property type="entry name" value="SF2_C_DEAD"/>
    <property type="match status" value="1"/>
</dbReference>
<accession>A0ABU1MZQ0</accession>
<dbReference type="InterPro" id="IPR014014">
    <property type="entry name" value="RNA_helicase_DEAD_Q_motif"/>
</dbReference>
<name>A0ABU1MZQ0_9CAUL</name>
<evidence type="ECO:0000313" key="13">
    <source>
        <dbReference type="Proteomes" id="UP001262754"/>
    </source>
</evidence>
<dbReference type="InterPro" id="IPR001650">
    <property type="entry name" value="Helicase_C-like"/>
</dbReference>
<dbReference type="Pfam" id="PF00270">
    <property type="entry name" value="DEAD"/>
    <property type="match status" value="1"/>
</dbReference>
<dbReference type="PROSITE" id="PS51195">
    <property type="entry name" value="Q_MOTIF"/>
    <property type="match status" value="1"/>
</dbReference>
<evidence type="ECO:0000259" key="10">
    <source>
        <dbReference type="PROSITE" id="PS51194"/>
    </source>
</evidence>
<feature type="compositionally biased region" description="Low complexity" evidence="8">
    <location>
        <begin position="423"/>
        <end position="432"/>
    </location>
</feature>
<dbReference type="InterPro" id="IPR050079">
    <property type="entry name" value="DEAD_box_RNA_helicase"/>
</dbReference>
<dbReference type="RefSeq" id="WP_163231258.1">
    <property type="nucleotide sequence ID" value="NZ_BMLD01000002.1"/>
</dbReference>
<feature type="compositionally biased region" description="Low complexity" evidence="8">
    <location>
        <begin position="457"/>
        <end position="473"/>
    </location>
</feature>
<reference evidence="12 13" key="1">
    <citation type="submission" date="2023-07" db="EMBL/GenBank/DDBJ databases">
        <title>Sorghum-associated microbial communities from plants grown in Nebraska, USA.</title>
        <authorList>
            <person name="Schachtman D."/>
        </authorList>
    </citation>
    <scope>NUCLEOTIDE SEQUENCE [LARGE SCALE GENOMIC DNA]</scope>
    <source>
        <strain evidence="12 13">DS2154</strain>
    </source>
</reference>
<sequence>MTEFSELGLSPTTLQAVADTGYTTATPIQAAAIPVALAGQDVLGIAQTGTGKTAAFTLPLIDKLMNGRAKARMPRALVIAPTRELADQVASSFEKYAKGTKLSWALLIGGVSFGDQEKKLDRGVDVLIATPGRLLDHFERGKLLMTGVQFLVVDEADRMLDMGFIPDIERIFKMTPPKKQTLFFSATMPPEITRLTKQFLKDPVRIEAARPATTNENITQLLVKVPSSDPKAKRLALRALIEKAQIETGIVFCNRKTEVDIVAKSLRSHGFDAAPIHGDLDQSQRMKTLADFRSGALKILVASDVAARGLDIPAVSHVFNYDVPHHADDYVHRIGRTGRAGRSGITYMLVTPADDKGFDKVVKLIGSTPQEEKLDLDYSNAVTVRREGDSKRGGGRDRDRSRGGERGRDRDRNRAPTEPSDVAAANLDAAIAGEPIPSAPGEPLAKRPARSRKPRGEAAPVVVAAEAPEVEAPAGEKPRRDRGGSSRDRGRQPRVEQDAVAEPSIVEAAPAVERAPRPERTEGDRPARRERGRDRDRRPERSEQPRLEAERAPRPERAPERAPERIEAERPARANAPLPVRGVQPVRGREDDDDRRVVGFGNDTPAFLMRAPPRLAPVSDSED</sequence>
<evidence type="ECO:0000259" key="9">
    <source>
        <dbReference type="PROSITE" id="PS51192"/>
    </source>
</evidence>
<feature type="domain" description="Helicase C-terminal" evidence="10">
    <location>
        <begin position="217"/>
        <end position="380"/>
    </location>
</feature>
<evidence type="ECO:0000256" key="6">
    <source>
        <dbReference type="PROSITE-ProRule" id="PRU00552"/>
    </source>
</evidence>
<organism evidence="12 13">
    <name type="scientific">Caulobacter rhizosphaerae</name>
    <dbReference type="NCBI Taxonomy" id="2010972"/>
    <lineage>
        <taxon>Bacteria</taxon>
        <taxon>Pseudomonadati</taxon>
        <taxon>Pseudomonadota</taxon>
        <taxon>Alphaproteobacteria</taxon>
        <taxon>Caulobacterales</taxon>
        <taxon>Caulobacteraceae</taxon>
        <taxon>Caulobacter</taxon>
    </lineage>
</organism>
<evidence type="ECO:0000313" key="12">
    <source>
        <dbReference type="EMBL" id="MDR6531371.1"/>
    </source>
</evidence>
<feature type="compositionally biased region" description="Basic and acidic residues" evidence="8">
    <location>
        <begin position="384"/>
        <end position="415"/>
    </location>
</feature>
<keyword evidence="2 7" id="KW-0378">Hydrolase</keyword>
<dbReference type="CDD" id="cd00268">
    <property type="entry name" value="DEADc"/>
    <property type="match status" value="1"/>
</dbReference>
<keyword evidence="3 7" id="KW-0347">Helicase</keyword>
<dbReference type="InterPro" id="IPR014001">
    <property type="entry name" value="Helicase_ATP-bd"/>
</dbReference>
<keyword evidence="13" id="KW-1185">Reference proteome</keyword>
<evidence type="ECO:0000256" key="1">
    <source>
        <dbReference type="ARBA" id="ARBA00022741"/>
    </source>
</evidence>
<dbReference type="PANTHER" id="PTHR47959:SF13">
    <property type="entry name" value="ATP-DEPENDENT RNA HELICASE RHLE"/>
    <property type="match status" value="1"/>
</dbReference>